<dbReference type="PANTHER" id="PTHR34287:SF2">
    <property type="match status" value="1"/>
</dbReference>
<reference evidence="1 2" key="1">
    <citation type="journal article" date="2018" name="Nat. Genet.">
        <title>The Rosa genome provides new insights in the design of modern roses.</title>
        <authorList>
            <person name="Bendahmane M."/>
        </authorList>
    </citation>
    <scope>NUCLEOTIDE SEQUENCE [LARGE SCALE GENOMIC DNA]</scope>
    <source>
        <strain evidence="2">cv. Old Blush</strain>
    </source>
</reference>
<protein>
    <submittedName>
        <fullName evidence="1">Uncharacterized protein</fullName>
    </submittedName>
</protein>
<dbReference type="Gramene" id="PRQ29226">
    <property type="protein sequence ID" value="PRQ29226"/>
    <property type="gene ID" value="RchiOBHm_Chr5g0011631"/>
</dbReference>
<accession>A0A2P6Q4X8</accession>
<name>A0A2P6Q4X8_ROSCH</name>
<dbReference type="EMBL" id="PDCK01000043">
    <property type="protein sequence ID" value="PRQ29226.1"/>
    <property type="molecule type" value="Genomic_DNA"/>
</dbReference>
<comment type="caution">
    <text evidence="1">The sequence shown here is derived from an EMBL/GenBank/DDBJ whole genome shotgun (WGS) entry which is preliminary data.</text>
</comment>
<keyword evidence="2" id="KW-1185">Reference proteome</keyword>
<organism evidence="1 2">
    <name type="scientific">Rosa chinensis</name>
    <name type="common">China rose</name>
    <dbReference type="NCBI Taxonomy" id="74649"/>
    <lineage>
        <taxon>Eukaryota</taxon>
        <taxon>Viridiplantae</taxon>
        <taxon>Streptophyta</taxon>
        <taxon>Embryophyta</taxon>
        <taxon>Tracheophyta</taxon>
        <taxon>Spermatophyta</taxon>
        <taxon>Magnoliopsida</taxon>
        <taxon>eudicotyledons</taxon>
        <taxon>Gunneridae</taxon>
        <taxon>Pentapetalae</taxon>
        <taxon>rosids</taxon>
        <taxon>fabids</taxon>
        <taxon>Rosales</taxon>
        <taxon>Rosaceae</taxon>
        <taxon>Rosoideae</taxon>
        <taxon>Rosoideae incertae sedis</taxon>
        <taxon>Rosa</taxon>
    </lineage>
</organism>
<gene>
    <name evidence="1" type="ORF">RchiOBHm_Chr5g0011631</name>
</gene>
<dbReference type="OMA" id="ACLCSPK"/>
<dbReference type="PANTHER" id="PTHR34287">
    <property type="entry name" value="OS06G0551500 PROTEIN-RELATED"/>
    <property type="match status" value="1"/>
</dbReference>
<sequence>MIREVQLVPKSTSDRLLEKFFDATQYDFDYNEQSGLWSPPVQRSVFLSSQGKIFTEHEMHAKLTTLMAAQARSTTHNKICCRAFWCS</sequence>
<proteinExistence type="predicted"/>
<dbReference type="Proteomes" id="UP000238479">
    <property type="component" value="Chromosome 5"/>
</dbReference>
<evidence type="ECO:0000313" key="2">
    <source>
        <dbReference type="Proteomes" id="UP000238479"/>
    </source>
</evidence>
<dbReference type="AlphaFoldDB" id="A0A2P6Q4X8"/>
<evidence type="ECO:0000313" key="1">
    <source>
        <dbReference type="EMBL" id="PRQ29226.1"/>
    </source>
</evidence>